<reference evidence="2 3" key="1">
    <citation type="submission" date="2014-06" db="EMBL/GenBank/DDBJ databases">
        <authorList>
            <consortium name="DOE Joint Genome Institute"/>
            <person name="Kuo A."/>
            <person name="Kohler A."/>
            <person name="Nagy L.G."/>
            <person name="Floudas D."/>
            <person name="Copeland A."/>
            <person name="Barry K.W."/>
            <person name="Cichocki N."/>
            <person name="Veneault-Fourrey C."/>
            <person name="LaButti K."/>
            <person name="Lindquist E.A."/>
            <person name="Lipzen A."/>
            <person name="Lundell T."/>
            <person name="Morin E."/>
            <person name="Murat C."/>
            <person name="Sun H."/>
            <person name="Tunlid A."/>
            <person name="Henrissat B."/>
            <person name="Grigoriev I.V."/>
            <person name="Hibbett D.S."/>
            <person name="Martin F."/>
            <person name="Nordberg H.P."/>
            <person name="Cantor M.N."/>
            <person name="Hua S.X."/>
        </authorList>
    </citation>
    <scope>NUCLEOTIDE SEQUENCE [LARGE SCALE GENOMIC DNA]</scope>
    <source>
        <strain evidence="2 3">ATCC 200175</strain>
    </source>
</reference>
<organism evidence="2 3">
    <name type="scientific">Paxillus involutus ATCC 200175</name>
    <dbReference type="NCBI Taxonomy" id="664439"/>
    <lineage>
        <taxon>Eukaryota</taxon>
        <taxon>Fungi</taxon>
        <taxon>Dikarya</taxon>
        <taxon>Basidiomycota</taxon>
        <taxon>Agaricomycotina</taxon>
        <taxon>Agaricomycetes</taxon>
        <taxon>Agaricomycetidae</taxon>
        <taxon>Boletales</taxon>
        <taxon>Paxilineae</taxon>
        <taxon>Paxillaceae</taxon>
        <taxon>Paxillus</taxon>
    </lineage>
</organism>
<dbReference type="AlphaFoldDB" id="A0A0C9TK19"/>
<name>A0A0C9TK19_PAXIN</name>
<dbReference type="Proteomes" id="UP000053647">
    <property type="component" value="Unassembled WGS sequence"/>
</dbReference>
<evidence type="ECO:0000256" key="1">
    <source>
        <dbReference type="SAM" id="MobiDB-lite"/>
    </source>
</evidence>
<proteinExistence type="predicted"/>
<evidence type="ECO:0000313" key="2">
    <source>
        <dbReference type="EMBL" id="KIJ11058.1"/>
    </source>
</evidence>
<protein>
    <submittedName>
        <fullName evidence="2">Uncharacterized protein</fullName>
    </submittedName>
</protein>
<reference evidence="3" key="2">
    <citation type="submission" date="2015-01" db="EMBL/GenBank/DDBJ databases">
        <title>Evolutionary Origins and Diversification of the Mycorrhizal Mutualists.</title>
        <authorList>
            <consortium name="DOE Joint Genome Institute"/>
            <consortium name="Mycorrhizal Genomics Consortium"/>
            <person name="Kohler A."/>
            <person name="Kuo A."/>
            <person name="Nagy L.G."/>
            <person name="Floudas D."/>
            <person name="Copeland A."/>
            <person name="Barry K.W."/>
            <person name="Cichocki N."/>
            <person name="Veneault-Fourrey C."/>
            <person name="LaButti K."/>
            <person name="Lindquist E.A."/>
            <person name="Lipzen A."/>
            <person name="Lundell T."/>
            <person name="Morin E."/>
            <person name="Murat C."/>
            <person name="Riley R."/>
            <person name="Ohm R."/>
            <person name="Sun H."/>
            <person name="Tunlid A."/>
            <person name="Henrissat B."/>
            <person name="Grigoriev I.V."/>
            <person name="Hibbett D.S."/>
            <person name="Martin F."/>
        </authorList>
    </citation>
    <scope>NUCLEOTIDE SEQUENCE [LARGE SCALE GENOMIC DNA]</scope>
    <source>
        <strain evidence="3">ATCC 200175</strain>
    </source>
</reference>
<feature type="compositionally biased region" description="Polar residues" evidence="1">
    <location>
        <begin position="1"/>
        <end position="10"/>
    </location>
</feature>
<dbReference type="EMBL" id="KN819388">
    <property type="protein sequence ID" value="KIJ11058.1"/>
    <property type="molecule type" value="Genomic_DNA"/>
</dbReference>
<accession>A0A0C9TK19</accession>
<sequence length="135" mass="14539">MVEELGSSQCKDPPGHFINPTPLPPLPPGESEYKVEQLYCEGGVNPAPPLKNTPTKDLDNHTAYHKQKTWASSDADSSDSKEEDQFSLPGNGNGDSNGDNNNDKDNNSGSDKTILPNPHHTQSGRLSKRAANIST</sequence>
<gene>
    <name evidence="2" type="ORF">PAXINDRAFT_16018</name>
</gene>
<evidence type="ECO:0000313" key="3">
    <source>
        <dbReference type="Proteomes" id="UP000053647"/>
    </source>
</evidence>
<dbReference type="HOGENOM" id="CLU_1886419_0_0_1"/>
<feature type="region of interest" description="Disordered" evidence="1">
    <location>
        <begin position="1"/>
        <end position="135"/>
    </location>
</feature>
<keyword evidence="3" id="KW-1185">Reference proteome</keyword>